<comment type="similarity">
    <text evidence="7">Belongs to the sarcoglycan beta/delta/gamma/zeta family.</text>
</comment>
<keyword evidence="20" id="KW-1015">Disulfide bond</keyword>
<dbReference type="FunFam" id="3.30.1060.10:FF:000004">
    <property type="entry name" value="Peptide methionine sulfoxide reductase A5"/>
    <property type="match status" value="1"/>
</dbReference>
<keyword evidence="17 25" id="KW-1133">Transmembrane helix</keyword>
<dbReference type="InterPro" id="IPR036509">
    <property type="entry name" value="Met_Sox_Rdtase_MsrA_sf"/>
</dbReference>
<feature type="transmembrane region" description="Helical" evidence="25">
    <location>
        <begin position="312"/>
        <end position="329"/>
    </location>
</feature>
<keyword evidence="12" id="KW-0489">Methyltransferase</keyword>
<dbReference type="NCBIfam" id="TIGR00401">
    <property type="entry name" value="msrA"/>
    <property type="match status" value="1"/>
</dbReference>
<comment type="similarity">
    <text evidence="6">Belongs to the diphthine synthase family.</text>
</comment>
<evidence type="ECO:0000256" key="21">
    <source>
        <dbReference type="ARBA" id="ARBA00023180"/>
    </source>
</evidence>
<comment type="pathway">
    <text evidence="4">Protein modification; peptidyl-diphthamide biosynthesis.</text>
</comment>
<keyword evidence="22" id="KW-0206">Cytoskeleton</keyword>
<dbReference type="AlphaFoldDB" id="A0AAD4N8U9"/>
<comment type="function">
    <text evidence="1">S-adenosyl-L-methionine-dependent methyltransferase that catalyzes four methylations of the modified target histidine residue in translation elongation factor 2 (EF-2), to form an intermediate called diphthine methyl ester. The four successive methylation reactions represent the second step of diphthamide biosynthesis.</text>
</comment>
<dbReference type="InterPro" id="IPR006875">
    <property type="entry name" value="Sarcoglycan"/>
</dbReference>
<dbReference type="GO" id="GO:0042383">
    <property type="term" value="C:sarcolemma"/>
    <property type="evidence" value="ECO:0007669"/>
    <property type="project" value="UniProtKB-SubCell"/>
</dbReference>
<evidence type="ECO:0000256" key="20">
    <source>
        <dbReference type="ARBA" id="ARBA00023157"/>
    </source>
</evidence>
<dbReference type="EMBL" id="JAKKPZ010000006">
    <property type="protein sequence ID" value="KAI1720008.1"/>
    <property type="molecule type" value="Genomic_DNA"/>
</dbReference>
<dbReference type="InterPro" id="IPR002569">
    <property type="entry name" value="Met_Sox_Rdtase_MsrA_dom"/>
</dbReference>
<dbReference type="FunFam" id="3.40.1010.10:FF:000004">
    <property type="entry name" value="Putative diphthine synthase"/>
    <property type="match status" value="1"/>
</dbReference>
<keyword evidence="19 25" id="KW-0472">Membrane</keyword>
<keyword evidence="13" id="KW-0808">Transferase</keyword>
<comment type="subcellular location">
    <subcellularLocation>
        <location evidence="3">Cell membrane</location>
        <location evidence="3">Sarcolemma</location>
        <topology evidence="3">Single-pass type II membrane protein</topology>
    </subcellularLocation>
    <subcellularLocation>
        <location evidence="2">Cytoplasm</location>
        <location evidence="2">Cytoskeleton</location>
    </subcellularLocation>
</comment>
<dbReference type="GO" id="GO:0006506">
    <property type="term" value="P:GPI anchor biosynthetic process"/>
    <property type="evidence" value="ECO:0007669"/>
    <property type="project" value="InterPro"/>
</dbReference>
<evidence type="ECO:0000256" key="17">
    <source>
        <dbReference type="ARBA" id="ARBA00022989"/>
    </source>
</evidence>
<keyword evidence="11" id="KW-0963">Cytoplasm</keyword>
<proteinExistence type="inferred from homology"/>
<dbReference type="InterPro" id="IPR014777">
    <property type="entry name" value="4pyrrole_Mease_sub1"/>
</dbReference>
<dbReference type="GO" id="GO:0016012">
    <property type="term" value="C:sarcoglycan complex"/>
    <property type="evidence" value="ECO:0007669"/>
    <property type="project" value="InterPro"/>
</dbReference>
<evidence type="ECO:0000256" key="15">
    <source>
        <dbReference type="ARBA" id="ARBA00022692"/>
    </source>
</evidence>
<keyword evidence="29" id="KW-1185">Reference proteome</keyword>
<dbReference type="InterPro" id="IPR004551">
    <property type="entry name" value="Dphthn_synthase"/>
</dbReference>
<dbReference type="EC" id="1.8.4.11" evidence="9"/>
<dbReference type="PANTHER" id="PTHR10882:SF0">
    <property type="entry name" value="DIPHTHINE METHYL ESTER SYNTHASE"/>
    <property type="match status" value="1"/>
</dbReference>
<dbReference type="Pfam" id="PF04790">
    <property type="entry name" value="Sarcoglycan_1"/>
    <property type="match status" value="1"/>
</dbReference>
<keyword evidence="18" id="KW-0560">Oxidoreductase</keyword>
<dbReference type="Gene3D" id="3.30.1060.10">
    <property type="entry name" value="Peptide methionine sulphoxide reductase MsrA"/>
    <property type="match status" value="1"/>
</dbReference>
<gene>
    <name evidence="28" type="ORF">DdX_05375</name>
</gene>
<feature type="domain" description="Tetrapyrrole methylase" evidence="26">
    <location>
        <begin position="472"/>
        <end position="580"/>
    </location>
</feature>
<dbReference type="InterPro" id="IPR007704">
    <property type="entry name" value="PIG-M"/>
</dbReference>
<dbReference type="SUPFAM" id="SSF55068">
    <property type="entry name" value="Peptide methionine sulfoxide reductase"/>
    <property type="match status" value="1"/>
</dbReference>
<accession>A0AAD4N8U9</accession>
<dbReference type="SUPFAM" id="SSF53790">
    <property type="entry name" value="Tetrapyrrole methylase"/>
    <property type="match status" value="1"/>
</dbReference>
<evidence type="ECO:0000256" key="11">
    <source>
        <dbReference type="ARBA" id="ARBA00022490"/>
    </source>
</evidence>
<sequence length="885" mass="99788">MGSRYGLAGGYEDDPIWTRAEPRGYEVARPQNTMGPMAYQPSYQPSPTNIPQHTTINSFYRVGVYGWRKNALYAFILFLTVIVFTNLALTLWIMSVLDFSLDGIGALKVEKDGIKVLGRSEFEKPIQFSRLSTPEDQALTIDSSTGVTLNAHNFSGYSTASLDLNPDGKASAICERFEVLNPDRRLLFFVDGQEIGLKLENLRILDDGGSIFEGAIQTAVIRPEPDSPLSLESPTRSLTVEAGQDIELLSSAGKILFCAVDVATGWLLYKIKENDLRQSTGEGEPKWLGISVFWLFNPFICIISARGNADSIVCAAVLLSLYLLNSHKLMPSALVHGALAVHLKVYPVIYLPSIFLHFVNIDDIQLNFGGLMSFVGRCLSNKRGLIFVMVSILFFINTLAIGYLLYEAKFLEEFLFYHIGRKDIRHNFSPYFYPLYLAKDDATLTKLISLGAFLPQVLCILAFSLKSITMVFYLIGLGLGNHEDITVRGLNAVRKCSKVYLEAYTSILCYGLEKEKLEEFYEKELFWADREFVEQRAEEMLDEAKTSDVALLIVGDPFGATTHADLMLRAKQENIPVQLYAFGQTVSIVMWETVGSEPDSFYDKILVNRRNELHTLCLLDIKVKEQTVENLISCSDAAKQLITIWERRNETNDETAYTKDTMVVGLARVGWDNQKMASPLKRAYVGMQCFWGVESSFAKLSGVKKTRVGYAGGKMLNPTYANIGDHTEVTELQYDEKQCTYKDLLDWFFAHHNPTVPHKKQYQSAILYIDDEQKSEAESALSQQQKKYGSTKIQTYLTKLDIFYQAEDYHQKYWLRCQRPIFNQLKLSEAEVVDSVLAAKINAFMAGYDSLEVLKQLAEEYNLPNELTLLIESIARAGGDPRACH</sequence>
<dbReference type="GO" id="GO:0032259">
    <property type="term" value="P:methylation"/>
    <property type="evidence" value="ECO:0007669"/>
    <property type="project" value="UniProtKB-KW"/>
</dbReference>
<dbReference type="GO" id="GO:0004376">
    <property type="term" value="F:GPI mannosyltransferase activity"/>
    <property type="evidence" value="ECO:0007669"/>
    <property type="project" value="InterPro"/>
</dbReference>
<evidence type="ECO:0000256" key="1">
    <source>
        <dbReference type="ARBA" id="ARBA00004006"/>
    </source>
</evidence>
<evidence type="ECO:0000256" key="16">
    <source>
        <dbReference type="ARBA" id="ARBA00022968"/>
    </source>
</evidence>
<feature type="transmembrane region" description="Helical" evidence="25">
    <location>
        <begin position="71"/>
        <end position="94"/>
    </location>
</feature>
<keyword evidence="14" id="KW-0949">S-adenosyl-L-methionine</keyword>
<evidence type="ECO:0000256" key="24">
    <source>
        <dbReference type="ARBA" id="ARBA00048752"/>
    </source>
</evidence>
<dbReference type="GO" id="GO:0141133">
    <property type="term" value="F:diphthine methyl ester synthase activity"/>
    <property type="evidence" value="ECO:0007669"/>
    <property type="project" value="UniProtKB-EC"/>
</dbReference>
<keyword evidence="15 25" id="KW-0812">Transmembrane</keyword>
<dbReference type="GO" id="GO:0017183">
    <property type="term" value="P:protein histidyl modification to diphthamide"/>
    <property type="evidence" value="ECO:0007669"/>
    <property type="project" value="InterPro"/>
</dbReference>
<organism evidence="28 29">
    <name type="scientific">Ditylenchus destructor</name>
    <dbReference type="NCBI Taxonomy" id="166010"/>
    <lineage>
        <taxon>Eukaryota</taxon>
        <taxon>Metazoa</taxon>
        <taxon>Ecdysozoa</taxon>
        <taxon>Nematoda</taxon>
        <taxon>Chromadorea</taxon>
        <taxon>Rhabditida</taxon>
        <taxon>Tylenchina</taxon>
        <taxon>Tylenchomorpha</taxon>
        <taxon>Sphaerularioidea</taxon>
        <taxon>Anguinidae</taxon>
        <taxon>Anguininae</taxon>
        <taxon>Ditylenchus</taxon>
    </lineage>
</organism>
<dbReference type="Proteomes" id="UP001201812">
    <property type="component" value="Unassembled WGS sequence"/>
</dbReference>
<evidence type="ECO:0000256" key="14">
    <source>
        <dbReference type="ARBA" id="ARBA00022691"/>
    </source>
</evidence>
<dbReference type="Pfam" id="PF01625">
    <property type="entry name" value="PMSR"/>
    <property type="match status" value="1"/>
</dbReference>
<evidence type="ECO:0000256" key="6">
    <source>
        <dbReference type="ARBA" id="ARBA00006729"/>
    </source>
</evidence>
<dbReference type="GO" id="GO:0008113">
    <property type="term" value="F:peptide-methionine (S)-S-oxide reductase activity"/>
    <property type="evidence" value="ECO:0007669"/>
    <property type="project" value="UniProtKB-EC"/>
</dbReference>
<evidence type="ECO:0000259" key="26">
    <source>
        <dbReference type="Pfam" id="PF00590"/>
    </source>
</evidence>
<protein>
    <recommendedName>
        <fullName evidence="23">Peptide-methionine (S)-S-oxide reductase</fullName>
        <ecNumber evidence="9">1.8.4.11</ecNumber>
        <ecNumber evidence="8">2.1.1.314</ecNumber>
    </recommendedName>
</protein>
<keyword evidence="10" id="KW-1003">Cell membrane</keyword>
<evidence type="ECO:0000256" key="25">
    <source>
        <dbReference type="SAM" id="Phobius"/>
    </source>
</evidence>
<dbReference type="Gene3D" id="3.30.950.10">
    <property type="entry name" value="Methyltransferase, Cobalt-precorrin-4 Transmethylase, Domain 2"/>
    <property type="match status" value="1"/>
</dbReference>
<dbReference type="Gene3D" id="3.40.1010.10">
    <property type="entry name" value="Cobalt-precorrin-4 Transmethylase, Domain 1"/>
    <property type="match status" value="1"/>
</dbReference>
<keyword evidence="21" id="KW-0325">Glycoprotein</keyword>
<dbReference type="GO" id="GO:0005856">
    <property type="term" value="C:cytoskeleton"/>
    <property type="evidence" value="ECO:0007669"/>
    <property type="project" value="UniProtKB-SubCell"/>
</dbReference>
<evidence type="ECO:0000256" key="18">
    <source>
        <dbReference type="ARBA" id="ARBA00023002"/>
    </source>
</evidence>
<evidence type="ECO:0000256" key="22">
    <source>
        <dbReference type="ARBA" id="ARBA00023212"/>
    </source>
</evidence>
<dbReference type="Pfam" id="PF05007">
    <property type="entry name" value="Mannosyl_trans"/>
    <property type="match status" value="1"/>
</dbReference>
<evidence type="ECO:0000256" key="9">
    <source>
        <dbReference type="ARBA" id="ARBA00012502"/>
    </source>
</evidence>
<evidence type="ECO:0000256" key="2">
    <source>
        <dbReference type="ARBA" id="ARBA00004245"/>
    </source>
</evidence>
<dbReference type="InterPro" id="IPR035996">
    <property type="entry name" value="4pyrrol_Methylase_sf"/>
</dbReference>
<dbReference type="InterPro" id="IPR000878">
    <property type="entry name" value="4pyrrol_Mease"/>
</dbReference>
<comment type="catalytic activity">
    <reaction evidence="24">
        <text>2-[(3S)-amino-3-carboxypropyl]-L-histidyl-[translation elongation factor 2] + 4 S-adenosyl-L-methionine = diphthine methyl ester-[translation elongation factor 2] + 4 S-adenosyl-L-homocysteine + 3 H(+)</text>
        <dbReference type="Rhea" id="RHEA:42652"/>
        <dbReference type="Rhea" id="RHEA-COMP:9749"/>
        <dbReference type="Rhea" id="RHEA-COMP:10173"/>
        <dbReference type="ChEBI" id="CHEBI:15378"/>
        <dbReference type="ChEBI" id="CHEBI:57856"/>
        <dbReference type="ChEBI" id="CHEBI:59789"/>
        <dbReference type="ChEBI" id="CHEBI:73995"/>
        <dbReference type="ChEBI" id="CHEBI:79005"/>
        <dbReference type="EC" id="2.1.1.314"/>
    </reaction>
</comment>
<evidence type="ECO:0000256" key="23">
    <source>
        <dbReference type="ARBA" id="ARBA00030643"/>
    </source>
</evidence>
<name>A0AAD4N8U9_9BILA</name>
<evidence type="ECO:0000256" key="19">
    <source>
        <dbReference type="ARBA" id="ARBA00023136"/>
    </source>
</evidence>
<evidence type="ECO:0000256" key="10">
    <source>
        <dbReference type="ARBA" id="ARBA00022475"/>
    </source>
</evidence>
<evidence type="ECO:0000313" key="29">
    <source>
        <dbReference type="Proteomes" id="UP001201812"/>
    </source>
</evidence>
<evidence type="ECO:0000256" key="4">
    <source>
        <dbReference type="ARBA" id="ARBA00005156"/>
    </source>
</evidence>
<comment type="similarity">
    <text evidence="5">Belongs to the MsrA Met sulfoxide reductase family.</text>
</comment>
<dbReference type="EC" id="2.1.1.314" evidence="8"/>
<reference evidence="28" key="1">
    <citation type="submission" date="2022-01" db="EMBL/GenBank/DDBJ databases">
        <title>Genome Sequence Resource for Two Populations of Ditylenchus destructor, the Migratory Endoparasitic Phytonematode.</title>
        <authorList>
            <person name="Zhang H."/>
            <person name="Lin R."/>
            <person name="Xie B."/>
        </authorList>
    </citation>
    <scope>NUCLEOTIDE SEQUENCE</scope>
    <source>
        <strain evidence="28">BazhouSP</strain>
    </source>
</reference>
<dbReference type="HAMAP" id="MF_01401">
    <property type="entry name" value="MsrA"/>
    <property type="match status" value="1"/>
</dbReference>
<evidence type="ECO:0000256" key="5">
    <source>
        <dbReference type="ARBA" id="ARBA00005591"/>
    </source>
</evidence>
<dbReference type="InterPro" id="IPR014776">
    <property type="entry name" value="4pyrrole_Mease_sub2"/>
</dbReference>
<feature type="transmembrane region" description="Helical" evidence="25">
    <location>
        <begin position="384"/>
        <end position="406"/>
    </location>
</feature>
<evidence type="ECO:0000256" key="3">
    <source>
        <dbReference type="ARBA" id="ARBA00004274"/>
    </source>
</evidence>
<dbReference type="PANTHER" id="PTHR10882">
    <property type="entry name" value="DIPHTHINE SYNTHASE"/>
    <property type="match status" value="1"/>
</dbReference>
<evidence type="ECO:0000256" key="12">
    <source>
        <dbReference type="ARBA" id="ARBA00022603"/>
    </source>
</evidence>
<evidence type="ECO:0000256" key="7">
    <source>
        <dbReference type="ARBA" id="ARBA00007574"/>
    </source>
</evidence>
<dbReference type="Pfam" id="PF00590">
    <property type="entry name" value="TP_methylase"/>
    <property type="match status" value="1"/>
</dbReference>
<evidence type="ECO:0000256" key="8">
    <source>
        <dbReference type="ARBA" id="ARBA00011927"/>
    </source>
</evidence>
<feature type="domain" description="Peptide methionine sulphoxide reductase MsrA" evidence="27">
    <location>
        <begin position="683"/>
        <end position="816"/>
    </location>
</feature>
<evidence type="ECO:0000259" key="27">
    <source>
        <dbReference type="Pfam" id="PF01625"/>
    </source>
</evidence>
<evidence type="ECO:0000256" key="13">
    <source>
        <dbReference type="ARBA" id="ARBA00022679"/>
    </source>
</evidence>
<dbReference type="GO" id="GO:0051751">
    <property type="term" value="F:alpha-1,4-mannosyltransferase activity"/>
    <property type="evidence" value="ECO:0007669"/>
    <property type="project" value="InterPro"/>
</dbReference>
<keyword evidence="16" id="KW-0735">Signal-anchor</keyword>
<comment type="caution">
    <text evidence="28">The sequence shown here is derived from an EMBL/GenBank/DDBJ whole genome shotgun (WGS) entry which is preliminary data.</text>
</comment>
<evidence type="ECO:0000313" key="28">
    <source>
        <dbReference type="EMBL" id="KAI1720008.1"/>
    </source>
</evidence>
<dbReference type="CDD" id="cd11647">
    <property type="entry name" value="DHP5_DphB"/>
    <property type="match status" value="1"/>
</dbReference>
<dbReference type="NCBIfam" id="TIGR00522">
    <property type="entry name" value="dph5"/>
    <property type="match status" value="1"/>
</dbReference>